<feature type="compositionally biased region" description="Acidic residues" evidence="4">
    <location>
        <begin position="598"/>
        <end position="609"/>
    </location>
</feature>
<feature type="compositionally biased region" description="Low complexity" evidence="4">
    <location>
        <begin position="689"/>
        <end position="700"/>
    </location>
</feature>
<dbReference type="InterPro" id="IPR006709">
    <property type="entry name" value="SSU_processome_Utp14"/>
</dbReference>
<gene>
    <name evidence="5" type="ORF">OE88DRAFT_29605</name>
</gene>
<feature type="compositionally biased region" description="Low complexity" evidence="4">
    <location>
        <begin position="748"/>
        <end position="761"/>
    </location>
</feature>
<keyword evidence="6" id="KW-1185">Reference proteome</keyword>
<evidence type="ECO:0000313" key="5">
    <source>
        <dbReference type="EMBL" id="TFK56541.1"/>
    </source>
</evidence>
<sequence length="1026" mass="113795">MARAGKKLSSSKAPVATRKANAAGYTKRQSAKSKAKAFSGGISDVYEYEHGKARREKVPLKLDKHEAKEFGVNEDGEDGDDDMGEGRSMSEWMKRPRLVGENGDEEIDPDDDEEINSDEAFEESDEERFAGFTFASDAKKRQGSKKGASGSQSFSTSRSVQFADVDLNEDDSDHGGIGTQELARDDLGSDAEDGDTEEEEEEDGEPDEFIDVLDVLDGRGDPDIASDDEGSIEHEAQGSNISTRLRGSDESEAEHDEGQDNEENEGSHSEAEASLLSEEDAADQTPEALDKLQNFISTLSTSEKRKQDSSREDGERPRKRRFVKERTTAGVEGEFNATTDQGKLQLDDLLSPLASQSSALLSLKKAAKPLISTSKGALDAPLPTRTQERLDREAAYEQTKDEVDKWKATMKRIKEAEHLSFPLQAPSASRPSNLELTAKFKPTTELETSVDRLLKSAKMREEDLQQTEDLMMNDVSVEEVAARRAELHKMRDLVFRADMKAKRIAKIKSKTFRKIKKKERVKLMAQLDEGEDGDDEEARMKREVERARERATLKHKNTGKWARAMKGRNELDVDQRKEITEMLERGEQLRQKIRGEGESDESDDEDDEEAFKASAFEEVQAIKRGELSEEDADGAHKSIFNMKFMRDAAAREQQKVNEEADDFIREMGGNSVESDEDESNEPNVPGPSGVVVQRTGGRVQYQPGALSDRLAARPTDSLASDASSVTLKSTDFPAGTPLLPHLHTTDEPPTGTSTSSQTPNPWLAVHDSSFKGPRRKNEIVVSKGSSSIEKSRHKVRKETLKQTDVKEQVQDDAVVEISMDDVLTLTGAGPSKKPSGSLRAPEQDAAADDSDANSEIEEQEKALERKAIGRKNKGARAFEQRDLVALAFAGDNVVQEFEAAKRKEMEEDAPHEVDTMLPGWGSWGGKGARKLAPKPHLIKKVAGIDPKSRADYNKSHIIISEKRDKKAAKYLVKDLPHPYTSKAQYERRMDTPVGTEWNTRLGFQRGTLPKVTKKMGTIIRPLEKAA</sequence>
<accession>A0A5C3NS57</accession>
<feature type="region of interest" description="Disordered" evidence="4">
    <location>
        <begin position="1"/>
        <end position="36"/>
    </location>
</feature>
<organism evidence="5 6">
    <name type="scientific">Heliocybe sulcata</name>
    <dbReference type="NCBI Taxonomy" id="5364"/>
    <lineage>
        <taxon>Eukaryota</taxon>
        <taxon>Fungi</taxon>
        <taxon>Dikarya</taxon>
        <taxon>Basidiomycota</taxon>
        <taxon>Agaricomycotina</taxon>
        <taxon>Agaricomycetes</taxon>
        <taxon>Gloeophyllales</taxon>
        <taxon>Gloeophyllaceae</taxon>
        <taxon>Heliocybe</taxon>
    </lineage>
</organism>
<feature type="region of interest" description="Disordered" evidence="4">
    <location>
        <begin position="648"/>
        <end position="803"/>
    </location>
</feature>
<dbReference type="Proteomes" id="UP000305948">
    <property type="component" value="Unassembled WGS sequence"/>
</dbReference>
<dbReference type="EMBL" id="ML213503">
    <property type="protein sequence ID" value="TFK56541.1"/>
    <property type="molecule type" value="Genomic_DNA"/>
</dbReference>
<feature type="region of interest" description="Disordered" evidence="4">
    <location>
        <begin position="67"/>
        <end position="342"/>
    </location>
</feature>
<proteinExistence type="predicted"/>
<protein>
    <submittedName>
        <fullName evidence="5">Utp14-domain-containing protein</fullName>
    </submittedName>
</protein>
<evidence type="ECO:0000313" key="6">
    <source>
        <dbReference type="Proteomes" id="UP000305948"/>
    </source>
</evidence>
<dbReference type="GO" id="GO:0032040">
    <property type="term" value="C:small-subunit processome"/>
    <property type="evidence" value="ECO:0007669"/>
    <property type="project" value="InterPro"/>
</dbReference>
<feature type="compositionally biased region" description="Basic and acidic residues" evidence="4">
    <location>
        <begin position="386"/>
        <end position="396"/>
    </location>
</feature>
<feature type="compositionally biased region" description="Acidic residues" evidence="4">
    <location>
        <begin position="188"/>
        <end position="211"/>
    </location>
</feature>
<feature type="compositionally biased region" description="Polar residues" evidence="4">
    <location>
        <begin position="717"/>
        <end position="729"/>
    </location>
</feature>
<dbReference type="OrthoDB" id="277439at2759"/>
<feature type="compositionally biased region" description="Basic and acidic residues" evidence="4">
    <location>
        <begin position="648"/>
        <end position="665"/>
    </location>
</feature>
<evidence type="ECO:0000256" key="3">
    <source>
        <dbReference type="ARBA" id="ARBA00023242"/>
    </source>
</evidence>
<evidence type="ECO:0000256" key="1">
    <source>
        <dbReference type="ARBA" id="ARBA00004604"/>
    </source>
</evidence>
<feature type="compositionally biased region" description="Basic and acidic residues" evidence="4">
    <location>
        <begin position="302"/>
        <end position="316"/>
    </location>
</feature>
<reference evidence="5 6" key="1">
    <citation type="journal article" date="2019" name="Nat. Ecol. Evol.">
        <title>Megaphylogeny resolves global patterns of mushroom evolution.</title>
        <authorList>
            <person name="Varga T."/>
            <person name="Krizsan K."/>
            <person name="Foldi C."/>
            <person name="Dima B."/>
            <person name="Sanchez-Garcia M."/>
            <person name="Sanchez-Ramirez S."/>
            <person name="Szollosi G.J."/>
            <person name="Szarkandi J.G."/>
            <person name="Papp V."/>
            <person name="Albert L."/>
            <person name="Andreopoulos W."/>
            <person name="Angelini C."/>
            <person name="Antonin V."/>
            <person name="Barry K.W."/>
            <person name="Bougher N.L."/>
            <person name="Buchanan P."/>
            <person name="Buyck B."/>
            <person name="Bense V."/>
            <person name="Catcheside P."/>
            <person name="Chovatia M."/>
            <person name="Cooper J."/>
            <person name="Damon W."/>
            <person name="Desjardin D."/>
            <person name="Finy P."/>
            <person name="Geml J."/>
            <person name="Haridas S."/>
            <person name="Hughes K."/>
            <person name="Justo A."/>
            <person name="Karasinski D."/>
            <person name="Kautmanova I."/>
            <person name="Kiss B."/>
            <person name="Kocsube S."/>
            <person name="Kotiranta H."/>
            <person name="LaButti K.M."/>
            <person name="Lechner B.E."/>
            <person name="Liimatainen K."/>
            <person name="Lipzen A."/>
            <person name="Lukacs Z."/>
            <person name="Mihaltcheva S."/>
            <person name="Morgado L.N."/>
            <person name="Niskanen T."/>
            <person name="Noordeloos M.E."/>
            <person name="Ohm R.A."/>
            <person name="Ortiz-Santana B."/>
            <person name="Ovrebo C."/>
            <person name="Racz N."/>
            <person name="Riley R."/>
            <person name="Savchenko A."/>
            <person name="Shiryaev A."/>
            <person name="Soop K."/>
            <person name="Spirin V."/>
            <person name="Szebenyi C."/>
            <person name="Tomsovsky M."/>
            <person name="Tulloss R.E."/>
            <person name="Uehling J."/>
            <person name="Grigoriev I.V."/>
            <person name="Vagvolgyi C."/>
            <person name="Papp T."/>
            <person name="Martin F.M."/>
            <person name="Miettinen O."/>
            <person name="Hibbett D.S."/>
            <person name="Nagy L.G."/>
        </authorList>
    </citation>
    <scope>NUCLEOTIDE SEQUENCE [LARGE SCALE GENOMIC DNA]</scope>
    <source>
        <strain evidence="5 6">OMC1185</strain>
    </source>
</reference>
<feature type="compositionally biased region" description="Acidic residues" evidence="4">
    <location>
        <begin position="102"/>
        <end position="126"/>
    </location>
</feature>
<feature type="region of interest" description="Disordered" evidence="4">
    <location>
        <begin position="826"/>
        <end position="859"/>
    </location>
</feature>
<name>A0A5C3NS57_9AGAM</name>
<comment type="subcellular location">
    <subcellularLocation>
        <location evidence="1">Nucleus</location>
        <location evidence="1">Nucleolus</location>
    </subcellularLocation>
</comment>
<dbReference type="AlphaFoldDB" id="A0A5C3NS57"/>
<feature type="region of interest" description="Disordered" evidence="4">
    <location>
        <begin position="372"/>
        <end position="396"/>
    </location>
</feature>
<dbReference type="PANTHER" id="PTHR14150">
    <property type="entry name" value="U3 SMALL NUCLEOLAR RNA-ASSOCIATED PROTEIN 14"/>
    <property type="match status" value="1"/>
</dbReference>
<feature type="compositionally biased region" description="Basic and acidic residues" evidence="4">
    <location>
        <begin position="583"/>
        <end position="597"/>
    </location>
</feature>
<keyword evidence="3" id="KW-0539">Nucleus</keyword>
<dbReference type="GO" id="GO:0006364">
    <property type="term" value="P:rRNA processing"/>
    <property type="evidence" value="ECO:0007669"/>
    <property type="project" value="InterPro"/>
</dbReference>
<dbReference type="STRING" id="5364.A0A5C3NS57"/>
<feature type="compositionally biased region" description="Acidic residues" evidence="4">
    <location>
        <begin position="250"/>
        <end position="264"/>
    </location>
</feature>
<feature type="compositionally biased region" description="Acidic residues" evidence="4">
    <location>
        <begin position="72"/>
        <end position="83"/>
    </location>
</feature>
<evidence type="ECO:0000256" key="2">
    <source>
        <dbReference type="ARBA" id="ARBA00022553"/>
    </source>
</evidence>
<feature type="compositionally biased region" description="Acidic residues" evidence="4">
    <location>
        <begin position="845"/>
        <end position="858"/>
    </location>
</feature>
<keyword evidence="2" id="KW-0597">Phosphoprotein</keyword>
<dbReference type="Pfam" id="PF04615">
    <property type="entry name" value="Utp14"/>
    <property type="match status" value="1"/>
</dbReference>
<dbReference type="PANTHER" id="PTHR14150:SF12">
    <property type="entry name" value="U3 SMALL NUCLEOLAR RNA-ASSOCIATED PROTEIN 14 HOMOLOG A"/>
    <property type="match status" value="1"/>
</dbReference>
<feature type="region of interest" description="Disordered" evidence="4">
    <location>
        <begin position="583"/>
        <end position="617"/>
    </location>
</feature>
<evidence type="ECO:0000256" key="4">
    <source>
        <dbReference type="SAM" id="MobiDB-lite"/>
    </source>
</evidence>